<proteinExistence type="predicted"/>
<protein>
    <submittedName>
        <fullName evidence="1">Uncharacterized protein</fullName>
    </submittedName>
</protein>
<keyword evidence="2" id="KW-1185">Reference proteome</keyword>
<organism evidence="1 2">
    <name type="scientific">Halospina denitrificans</name>
    <dbReference type="NCBI Taxonomy" id="332522"/>
    <lineage>
        <taxon>Bacteria</taxon>
        <taxon>Pseudomonadati</taxon>
        <taxon>Pseudomonadota</taxon>
        <taxon>Gammaproteobacteria</taxon>
        <taxon>Halospina</taxon>
    </lineage>
</organism>
<gene>
    <name evidence="1" type="ORF">DES49_2253</name>
</gene>
<evidence type="ECO:0000313" key="2">
    <source>
        <dbReference type="Proteomes" id="UP000295830"/>
    </source>
</evidence>
<name>A0A4R7JNC2_9GAMM</name>
<dbReference type="Proteomes" id="UP000295830">
    <property type="component" value="Unassembled WGS sequence"/>
</dbReference>
<comment type="caution">
    <text evidence="1">The sequence shown here is derived from an EMBL/GenBank/DDBJ whole genome shotgun (WGS) entry which is preliminary data.</text>
</comment>
<evidence type="ECO:0000313" key="1">
    <source>
        <dbReference type="EMBL" id="TDT39335.1"/>
    </source>
</evidence>
<dbReference type="EMBL" id="SOAX01000005">
    <property type="protein sequence ID" value="TDT39335.1"/>
    <property type="molecule type" value="Genomic_DNA"/>
</dbReference>
<sequence length="89" mass="8730">MLNTFLLALGLVLLLIAGMSIGVIFGRKPISGSCGGVGSQIGGGGGGCSVCGRESGTCDDDAEDGELPDRSGTAAHLAYKAGGVSRDNT</sequence>
<dbReference type="AlphaFoldDB" id="A0A4R7JNC2"/>
<accession>A0A4R7JNC2</accession>
<dbReference type="RefSeq" id="WP_341776805.1">
    <property type="nucleotide sequence ID" value="NZ_SOAX01000005.1"/>
</dbReference>
<reference evidence="1 2" key="1">
    <citation type="submission" date="2019-03" db="EMBL/GenBank/DDBJ databases">
        <title>Genomic Encyclopedia of Type Strains, Phase IV (KMG-IV): sequencing the most valuable type-strain genomes for metagenomic binning, comparative biology and taxonomic classification.</title>
        <authorList>
            <person name="Goeker M."/>
        </authorList>
    </citation>
    <scope>NUCLEOTIDE SEQUENCE [LARGE SCALE GENOMIC DNA]</scope>
    <source>
        <strain evidence="1 2">DSM 15505</strain>
    </source>
</reference>